<evidence type="ECO:0000313" key="1">
    <source>
        <dbReference type="EMBL" id="PZX59534.1"/>
    </source>
</evidence>
<organism evidence="1 2">
    <name type="scientific">Hydrotalea sandarakina</name>
    <dbReference type="NCBI Taxonomy" id="1004304"/>
    <lineage>
        <taxon>Bacteria</taxon>
        <taxon>Pseudomonadati</taxon>
        <taxon>Bacteroidota</taxon>
        <taxon>Chitinophagia</taxon>
        <taxon>Chitinophagales</taxon>
        <taxon>Chitinophagaceae</taxon>
        <taxon>Hydrotalea</taxon>
    </lineage>
</organism>
<keyword evidence="2" id="KW-1185">Reference proteome</keyword>
<dbReference type="InterPro" id="IPR010664">
    <property type="entry name" value="LipoPS_assembly_LptC-rel"/>
</dbReference>
<dbReference type="Proteomes" id="UP000249720">
    <property type="component" value="Unassembled WGS sequence"/>
</dbReference>
<accession>A0A2W7RGK2</accession>
<name>A0A2W7RGK2_9BACT</name>
<proteinExistence type="predicted"/>
<protein>
    <submittedName>
        <fullName evidence="1">LPS export ABC transporter protein LptC</fullName>
    </submittedName>
</protein>
<dbReference type="Gene3D" id="2.60.450.10">
    <property type="entry name" value="Lipopolysaccharide (LPS) transport protein A like domain"/>
    <property type="match status" value="1"/>
</dbReference>
<dbReference type="Pfam" id="PF06835">
    <property type="entry name" value="LptC"/>
    <property type="match status" value="1"/>
</dbReference>
<dbReference type="InterPro" id="IPR026265">
    <property type="entry name" value="LptC"/>
</dbReference>
<gene>
    <name evidence="1" type="ORF">LX80_02781</name>
</gene>
<evidence type="ECO:0000313" key="2">
    <source>
        <dbReference type="Proteomes" id="UP000249720"/>
    </source>
</evidence>
<comment type="caution">
    <text evidence="1">The sequence shown here is derived from an EMBL/GenBank/DDBJ whole genome shotgun (WGS) entry which is preliminary data.</text>
</comment>
<dbReference type="EMBL" id="QKZV01000013">
    <property type="protein sequence ID" value="PZX59534.1"/>
    <property type="molecule type" value="Genomic_DNA"/>
</dbReference>
<dbReference type="AlphaFoldDB" id="A0A2W7RGK2"/>
<dbReference type="NCBIfam" id="TIGR04409">
    <property type="entry name" value="LptC_YrbK"/>
    <property type="match status" value="1"/>
</dbReference>
<reference evidence="1 2" key="1">
    <citation type="submission" date="2018-06" db="EMBL/GenBank/DDBJ databases">
        <title>Genomic Encyclopedia of Archaeal and Bacterial Type Strains, Phase II (KMG-II): from individual species to whole genera.</title>
        <authorList>
            <person name="Goeker M."/>
        </authorList>
    </citation>
    <scope>NUCLEOTIDE SEQUENCE [LARGE SCALE GENOMIC DNA]</scope>
    <source>
        <strain evidence="1 2">DSM 23241</strain>
    </source>
</reference>
<sequence>MLMGLIAVGCENDIHEVQNLGKRKMGVEEGTGIVSQFSQGGHIKAILRAPYMLRYQLDTVKIEFPKTLHVDFYDSTPKIDSRLFARYGSYLENENKVLLRDSVIVFNIKGDTLFTNELYWDQAKGTYYTDKPVVISQTNPIRQKLYGTGFSSNQDLTNIKVFKVGFGNGGQSSFLNVPDSSL</sequence>
<dbReference type="GO" id="GO:0015221">
    <property type="term" value="F:lipopolysaccharide transmembrane transporter activity"/>
    <property type="evidence" value="ECO:0007669"/>
    <property type="project" value="InterPro"/>
</dbReference>
<dbReference type="GO" id="GO:0005886">
    <property type="term" value="C:plasma membrane"/>
    <property type="evidence" value="ECO:0007669"/>
    <property type="project" value="InterPro"/>
</dbReference>